<reference evidence="2" key="1">
    <citation type="journal article" date="2019" name="bioRxiv">
        <title>The Genome of the Zebra Mussel, Dreissena polymorpha: A Resource for Invasive Species Research.</title>
        <authorList>
            <person name="McCartney M.A."/>
            <person name="Auch B."/>
            <person name="Kono T."/>
            <person name="Mallez S."/>
            <person name="Zhang Y."/>
            <person name="Obille A."/>
            <person name="Becker A."/>
            <person name="Abrahante J.E."/>
            <person name="Garbe J."/>
            <person name="Badalamenti J.P."/>
            <person name="Herman A."/>
            <person name="Mangelson H."/>
            <person name="Liachko I."/>
            <person name="Sullivan S."/>
            <person name="Sone E.D."/>
            <person name="Koren S."/>
            <person name="Silverstein K.A.T."/>
            <person name="Beckman K.B."/>
            <person name="Gohl D.M."/>
        </authorList>
    </citation>
    <scope>NUCLEOTIDE SEQUENCE</scope>
    <source>
        <strain evidence="2">Duluth1</strain>
        <tissue evidence="2">Whole animal</tissue>
    </source>
</reference>
<keyword evidence="3" id="KW-1185">Reference proteome</keyword>
<protein>
    <submittedName>
        <fullName evidence="2">Uncharacterized protein</fullName>
    </submittedName>
</protein>
<proteinExistence type="predicted"/>
<comment type="caution">
    <text evidence="2">The sequence shown here is derived from an EMBL/GenBank/DDBJ whole genome shotgun (WGS) entry which is preliminary data.</text>
</comment>
<feature type="compositionally biased region" description="Polar residues" evidence="1">
    <location>
        <begin position="87"/>
        <end position="106"/>
    </location>
</feature>
<feature type="region of interest" description="Disordered" evidence="1">
    <location>
        <begin position="1"/>
        <end position="138"/>
    </location>
</feature>
<evidence type="ECO:0000313" key="3">
    <source>
        <dbReference type="Proteomes" id="UP000828390"/>
    </source>
</evidence>
<sequence>MNREQLSSPTPSMPMSSSSSSRCATPTEIGEQQLNHSLPSSPTLTGEHLSSQRMNREKLSSPRPSMPMSSSSYSMSASPTVIGELPSSPTLSGEQLSSPRQNREQLSSPRPSMQIPSSSSSRLSSLDRTQTVVSGEFS</sequence>
<feature type="compositionally biased region" description="Low complexity" evidence="1">
    <location>
        <begin position="7"/>
        <end position="21"/>
    </location>
</feature>
<feature type="compositionally biased region" description="Low complexity" evidence="1">
    <location>
        <begin position="107"/>
        <end position="124"/>
    </location>
</feature>
<dbReference type="Proteomes" id="UP000828390">
    <property type="component" value="Unassembled WGS sequence"/>
</dbReference>
<reference evidence="2" key="2">
    <citation type="submission" date="2020-11" db="EMBL/GenBank/DDBJ databases">
        <authorList>
            <person name="McCartney M.A."/>
            <person name="Auch B."/>
            <person name="Kono T."/>
            <person name="Mallez S."/>
            <person name="Becker A."/>
            <person name="Gohl D.M."/>
            <person name="Silverstein K.A.T."/>
            <person name="Koren S."/>
            <person name="Bechman K.B."/>
            <person name="Herman A."/>
            <person name="Abrahante J.E."/>
            <person name="Garbe J."/>
        </authorList>
    </citation>
    <scope>NUCLEOTIDE SEQUENCE</scope>
    <source>
        <strain evidence="2">Duluth1</strain>
        <tissue evidence="2">Whole animal</tissue>
    </source>
</reference>
<evidence type="ECO:0000313" key="2">
    <source>
        <dbReference type="EMBL" id="KAH3773856.1"/>
    </source>
</evidence>
<dbReference type="AlphaFoldDB" id="A0A9D4IFU9"/>
<accession>A0A9D4IFU9</accession>
<evidence type="ECO:0000256" key="1">
    <source>
        <dbReference type="SAM" id="MobiDB-lite"/>
    </source>
</evidence>
<feature type="compositionally biased region" description="Polar residues" evidence="1">
    <location>
        <begin position="30"/>
        <end position="53"/>
    </location>
</feature>
<feature type="compositionally biased region" description="Low complexity" evidence="1">
    <location>
        <begin position="61"/>
        <end position="79"/>
    </location>
</feature>
<gene>
    <name evidence="2" type="ORF">DPMN_175227</name>
</gene>
<organism evidence="2 3">
    <name type="scientific">Dreissena polymorpha</name>
    <name type="common">Zebra mussel</name>
    <name type="synonym">Mytilus polymorpha</name>
    <dbReference type="NCBI Taxonomy" id="45954"/>
    <lineage>
        <taxon>Eukaryota</taxon>
        <taxon>Metazoa</taxon>
        <taxon>Spiralia</taxon>
        <taxon>Lophotrochozoa</taxon>
        <taxon>Mollusca</taxon>
        <taxon>Bivalvia</taxon>
        <taxon>Autobranchia</taxon>
        <taxon>Heteroconchia</taxon>
        <taxon>Euheterodonta</taxon>
        <taxon>Imparidentia</taxon>
        <taxon>Neoheterodontei</taxon>
        <taxon>Myida</taxon>
        <taxon>Dreissenoidea</taxon>
        <taxon>Dreissenidae</taxon>
        <taxon>Dreissena</taxon>
    </lineage>
</organism>
<name>A0A9D4IFU9_DREPO</name>
<feature type="compositionally biased region" description="Polar residues" evidence="1">
    <location>
        <begin position="126"/>
        <end position="138"/>
    </location>
</feature>
<dbReference type="EMBL" id="JAIWYP010000009">
    <property type="protein sequence ID" value="KAH3773856.1"/>
    <property type="molecule type" value="Genomic_DNA"/>
</dbReference>